<feature type="compositionally biased region" description="Basic and acidic residues" evidence="14">
    <location>
        <begin position="1008"/>
        <end position="1036"/>
    </location>
</feature>
<evidence type="ECO:0000256" key="5">
    <source>
        <dbReference type="ARBA" id="ARBA00022723"/>
    </source>
</evidence>
<dbReference type="Pfam" id="PF00443">
    <property type="entry name" value="UCH"/>
    <property type="match status" value="1"/>
</dbReference>
<feature type="domain" description="USP" evidence="15">
    <location>
        <begin position="115"/>
        <end position="438"/>
    </location>
</feature>
<dbReference type="InterPro" id="IPR013083">
    <property type="entry name" value="Znf_RING/FYVE/PHD"/>
</dbReference>
<evidence type="ECO:0000256" key="11">
    <source>
        <dbReference type="ARBA" id="ARBA00023242"/>
    </source>
</evidence>
<comment type="caution">
    <text evidence="17">The sequence shown here is derived from an EMBL/GenBank/DDBJ whole genome shotgun (WGS) entry which is preliminary data.</text>
</comment>
<feature type="compositionally biased region" description="Basic and acidic residues" evidence="14">
    <location>
        <begin position="392"/>
        <end position="411"/>
    </location>
</feature>
<feature type="compositionally biased region" description="Basic and acidic residues" evidence="14">
    <location>
        <begin position="432"/>
        <end position="447"/>
    </location>
</feature>
<dbReference type="Gene3D" id="3.90.70.10">
    <property type="entry name" value="Cysteine proteinases"/>
    <property type="match status" value="2"/>
</dbReference>
<keyword evidence="7" id="KW-0833">Ubl conjugation pathway</keyword>
<gene>
    <name evidence="17" type="ORF">BLNAU_7825</name>
</gene>
<keyword evidence="9" id="KW-0788">Thiol protease</keyword>
<feature type="region of interest" description="Disordered" evidence="14">
    <location>
        <begin position="707"/>
        <end position="857"/>
    </location>
</feature>
<feature type="region of interest" description="Disordered" evidence="14">
    <location>
        <begin position="347"/>
        <end position="467"/>
    </location>
</feature>
<dbReference type="Pfam" id="PF13423">
    <property type="entry name" value="UCH_1"/>
    <property type="match status" value="1"/>
</dbReference>
<keyword evidence="8" id="KW-0378">Hydrolase</keyword>
<evidence type="ECO:0000256" key="14">
    <source>
        <dbReference type="SAM" id="MobiDB-lite"/>
    </source>
</evidence>
<evidence type="ECO:0000256" key="2">
    <source>
        <dbReference type="ARBA" id="ARBA00004123"/>
    </source>
</evidence>
<evidence type="ECO:0000256" key="7">
    <source>
        <dbReference type="ARBA" id="ARBA00022786"/>
    </source>
</evidence>
<dbReference type="Gene3D" id="3.30.40.10">
    <property type="entry name" value="Zinc/RING finger domain, C3HC4 (zinc finger)"/>
    <property type="match status" value="1"/>
</dbReference>
<evidence type="ECO:0000256" key="9">
    <source>
        <dbReference type="ARBA" id="ARBA00022807"/>
    </source>
</evidence>
<keyword evidence="10" id="KW-0862">Zinc</keyword>
<dbReference type="InterPro" id="IPR028881">
    <property type="entry name" value="PAN2_UCH_dom"/>
</dbReference>
<dbReference type="Proteomes" id="UP001281761">
    <property type="component" value="Unassembled WGS sequence"/>
</dbReference>
<comment type="similarity">
    <text evidence="12">Belongs to the peptidase C19 family. UBP8 subfamily.</text>
</comment>
<feature type="compositionally biased region" description="Acidic residues" evidence="14">
    <location>
        <begin position="777"/>
        <end position="789"/>
    </location>
</feature>
<evidence type="ECO:0000313" key="18">
    <source>
        <dbReference type="Proteomes" id="UP001281761"/>
    </source>
</evidence>
<dbReference type="SUPFAM" id="SSF57850">
    <property type="entry name" value="RING/U-box"/>
    <property type="match status" value="1"/>
</dbReference>
<keyword evidence="5" id="KW-0479">Metal-binding</keyword>
<feature type="region of interest" description="Disordered" evidence="14">
    <location>
        <begin position="1006"/>
        <end position="1060"/>
    </location>
</feature>
<evidence type="ECO:0000256" key="12">
    <source>
        <dbReference type="ARBA" id="ARBA00038490"/>
    </source>
</evidence>
<dbReference type="InterPro" id="IPR001394">
    <property type="entry name" value="Peptidase_C19_UCH"/>
</dbReference>
<feature type="compositionally biased region" description="Low complexity" evidence="14">
    <location>
        <begin position="1046"/>
        <end position="1060"/>
    </location>
</feature>
<keyword evidence="18" id="KW-1185">Reference proteome</keyword>
<dbReference type="PROSITE" id="PS50271">
    <property type="entry name" value="ZF_UBP"/>
    <property type="match status" value="1"/>
</dbReference>
<evidence type="ECO:0000256" key="8">
    <source>
        <dbReference type="ARBA" id="ARBA00022801"/>
    </source>
</evidence>
<dbReference type="PANTHER" id="PTHR21646">
    <property type="entry name" value="UBIQUITIN CARBOXYL-TERMINAL HYDROLASE"/>
    <property type="match status" value="1"/>
</dbReference>
<feature type="compositionally biased region" description="Polar residues" evidence="14">
    <location>
        <begin position="573"/>
        <end position="589"/>
    </location>
</feature>
<feature type="region of interest" description="Disordered" evidence="14">
    <location>
        <begin position="513"/>
        <end position="589"/>
    </location>
</feature>
<proteinExistence type="inferred from homology"/>
<dbReference type="EC" id="3.4.19.12" evidence="3"/>
<evidence type="ECO:0000256" key="3">
    <source>
        <dbReference type="ARBA" id="ARBA00012759"/>
    </source>
</evidence>
<protein>
    <recommendedName>
        <fullName evidence="3">ubiquitinyl hydrolase 1</fullName>
        <ecNumber evidence="3">3.4.19.12</ecNumber>
    </recommendedName>
</protein>
<evidence type="ECO:0000259" key="16">
    <source>
        <dbReference type="PROSITE" id="PS50271"/>
    </source>
</evidence>
<evidence type="ECO:0000256" key="1">
    <source>
        <dbReference type="ARBA" id="ARBA00000707"/>
    </source>
</evidence>
<keyword evidence="4" id="KW-0645">Protease</keyword>
<evidence type="ECO:0000256" key="6">
    <source>
        <dbReference type="ARBA" id="ARBA00022771"/>
    </source>
</evidence>
<dbReference type="EMBL" id="JARBJD010000048">
    <property type="protein sequence ID" value="KAK2957231.1"/>
    <property type="molecule type" value="Genomic_DNA"/>
</dbReference>
<reference evidence="17 18" key="1">
    <citation type="journal article" date="2022" name="bioRxiv">
        <title>Genomics of Preaxostyla Flagellates Illuminates Evolutionary Transitions and the Path Towards Mitochondrial Loss.</title>
        <authorList>
            <person name="Novak L.V.F."/>
            <person name="Treitli S.C."/>
            <person name="Pyrih J."/>
            <person name="Halakuc P."/>
            <person name="Pipaliya S.V."/>
            <person name="Vacek V."/>
            <person name="Brzon O."/>
            <person name="Soukal P."/>
            <person name="Eme L."/>
            <person name="Dacks J.B."/>
            <person name="Karnkowska A."/>
            <person name="Elias M."/>
            <person name="Hampl V."/>
        </authorList>
    </citation>
    <scope>NUCLEOTIDE SEQUENCE [LARGE SCALE GENOMIC DNA]</scope>
    <source>
        <strain evidence="17">NAU3</strain>
        <tissue evidence="17">Gut</tissue>
    </source>
</reference>
<dbReference type="InterPro" id="IPR001607">
    <property type="entry name" value="Znf_UBP"/>
</dbReference>
<feature type="region of interest" description="Disordered" evidence="14">
    <location>
        <begin position="1103"/>
        <end position="1122"/>
    </location>
</feature>
<accession>A0ABQ9Y0H1</accession>
<feature type="compositionally biased region" description="Low complexity" evidence="14">
    <location>
        <begin position="372"/>
        <end position="382"/>
    </location>
</feature>
<evidence type="ECO:0000256" key="4">
    <source>
        <dbReference type="ARBA" id="ARBA00022670"/>
    </source>
</evidence>
<dbReference type="Pfam" id="PF02148">
    <property type="entry name" value="zf-UBP"/>
    <property type="match status" value="1"/>
</dbReference>
<keyword evidence="11" id="KW-0539">Nucleus</keyword>
<dbReference type="InterPro" id="IPR038765">
    <property type="entry name" value="Papain-like_cys_pep_sf"/>
</dbReference>
<feature type="compositionally biased region" description="Low complexity" evidence="14">
    <location>
        <begin position="520"/>
        <end position="552"/>
    </location>
</feature>
<comment type="catalytic activity">
    <reaction evidence="1">
        <text>Thiol-dependent hydrolysis of ester, thioester, amide, peptide and isopeptide bonds formed by the C-terminal Gly of ubiquitin (a 76-residue protein attached to proteins as an intracellular targeting signal).</text>
        <dbReference type="EC" id="3.4.19.12"/>
    </reaction>
</comment>
<evidence type="ECO:0000313" key="17">
    <source>
        <dbReference type="EMBL" id="KAK2957231.1"/>
    </source>
</evidence>
<sequence>MFGMQLNFTPQPLHCHSCQRSYNGLYICLDCVFIGCHNACAHQHFHQTSHHLFISASSGSLACFQCRALGNCSIVPALPFDRCSQYTLVPWSLPASFLSLHTRPSPKNLLIRGIRGLLNLGKTSYANSVLQCLVQSPILSRLLLGSTGAVHIPRHQLTTSPCSICEFERILSEFSTKTDRIESDKPDLSSSYPTINPSRFVYTVWTQPGSHFTPGQEHDPYEYLLAVMKLLHSHIHFVQDNTETESTKKDAHQPRPNALFRALYPQETPHEIPKEELPPQKDCSCFIHRIFGIKTLKSTLCTHCNTLNTSTSSQLTLSLSLPSLLSDLSPSTHSKLVHQDSLLFTNTSAQPSRSHSPKAFFHPTSTRLSNWTPATPTASSTSITRPQQTKGKGSDSGHHHDSQLSRVDKVKLQTKSQESTSPSLFVEADSDMPYREKDSDNEFDKSINKIKRKKSIQPTKPVPSPQYSLQSSFYPNQLDPARSLSPSAYPATNINRQSSLSPTSTNFIEFTPRDTPGTAPTFFPSSNTTSPSSGFVASTLSDLPTSPSSRPSFQYLVPSHPPLSPSDKESHPQQHSTIRSGFPTSPSQPLINLPFSPSSEPSLTNFSPIAGLSGLHLSQIRLPPSVNQKGSIPTTSVLPHLPTVTGSSLSTQTPQRHLSLTYSPSSLPISSLSQQATPDLHNILTPRAKTDTSTFSLDSPQIEIGEDEMRDEDGQWVPQAGGLAGGNPQFDEDAGASESGQESDGSSDSVESEQLDGSAASDDSNSDADVSEAGGESSDEAENDQDEQESASSSSTNTSNAESDEDEEGMQKDEPESSEESSIRRKPRKSKKDTEEQTSLESPSPTIPTAPTPLTTTGMQLDLIPYSTDSPSLKGDEGKGLFVDQPDEEFRMMDDEEAFTMLHQQQSSLLEKFQFETFSSFFNAFFKQSQEVFDKEKQRHPLLPPTFLTPSTSSSPSSNTLTLETLLAHFFSIKTSDAACPNCHQTGQVTSQRLLSQIPHTLVINIDRTGKQKGEEQAEERDVKAEESAIKKEPAKVEQTAEQAASSNTSPHTSNHHSSQSHVLTLPSFLSIPAPISADPSVPSPVSLIDDSFFVATSNNTTPSLPTLTSVTPPSTHTSISPHSKDYSSVAVSFPSSSLSLLPFVACTKDAAAMWAECLQRAEMETVLEEREGLFDPSQHDRVEYITRVANNHFSSRFLFDLGAVVCQLEETAVDDVRYVTFLRLDIDTSHLPPAPSSDPTPPTTLVPIPPAITSEFLASLVPLFSPSSTTGVSTIWIRALDESLSFCSFDAIDQKDALLLFYQKRNLEVVPMADPNPVPVSKSTLDSLFLCSQLSQVVDIQSVFFPPPMDAMPGRDEIQLEVEQ</sequence>
<dbReference type="InterPro" id="IPR050185">
    <property type="entry name" value="Ub_carboxyl-term_hydrolase"/>
</dbReference>
<evidence type="ECO:0000256" key="13">
    <source>
        <dbReference type="PROSITE-ProRule" id="PRU00502"/>
    </source>
</evidence>
<dbReference type="PROSITE" id="PS50235">
    <property type="entry name" value="USP_3"/>
    <property type="match status" value="1"/>
</dbReference>
<dbReference type="InterPro" id="IPR028889">
    <property type="entry name" value="USP"/>
</dbReference>
<evidence type="ECO:0000259" key="15">
    <source>
        <dbReference type="PROSITE" id="PS50235"/>
    </source>
</evidence>
<keyword evidence="6 13" id="KW-0863">Zinc-finger</keyword>
<feature type="compositionally biased region" description="Low complexity" evidence="14">
    <location>
        <begin position="790"/>
        <end position="801"/>
    </location>
</feature>
<evidence type="ECO:0000256" key="10">
    <source>
        <dbReference type="ARBA" id="ARBA00022833"/>
    </source>
</evidence>
<organism evidence="17 18">
    <name type="scientific">Blattamonas nauphoetae</name>
    <dbReference type="NCBI Taxonomy" id="2049346"/>
    <lineage>
        <taxon>Eukaryota</taxon>
        <taxon>Metamonada</taxon>
        <taxon>Preaxostyla</taxon>
        <taxon>Oxymonadida</taxon>
        <taxon>Blattamonas</taxon>
    </lineage>
</organism>
<comment type="subcellular location">
    <subcellularLocation>
        <location evidence="2">Nucleus</location>
    </subcellularLocation>
</comment>
<dbReference type="SUPFAM" id="SSF54001">
    <property type="entry name" value="Cysteine proteinases"/>
    <property type="match status" value="1"/>
</dbReference>
<feature type="domain" description="UBP-type" evidence="16">
    <location>
        <begin position="1"/>
        <end position="91"/>
    </location>
</feature>
<name>A0ABQ9Y0H1_9EUKA</name>
<feature type="compositionally biased region" description="Polar residues" evidence="14">
    <location>
        <begin position="413"/>
        <end position="423"/>
    </location>
</feature>
<feature type="compositionally biased region" description="Low complexity" evidence="14">
    <location>
        <begin position="737"/>
        <end position="749"/>
    </location>
</feature>
<dbReference type="PANTHER" id="PTHR21646:SF33">
    <property type="entry name" value="UBIQUITIN CARBOXYL-TERMINAL HYDROLASE 22"/>
    <property type="match status" value="1"/>
</dbReference>